<organism evidence="2 3">
    <name type="scientific">Champsocephalus esox</name>
    <name type="common">pike icefish</name>
    <dbReference type="NCBI Taxonomy" id="159716"/>
    <lineage>
        <taxon>Eukaryota</taxon>
        <taxon>Metazoa</taxon>
        <taxon>Chordata</taxon>
        <taxon>Craniata</taxon>
        <taxon>Vertebrata</taxon>
        <taxon>Euteleostomi</taxon>
        <taxon>Actinopterygii</taxon>
        <taxon>Neopterygii</taxon>
        <taxon>Teleostei</taxon>
        <taxon>Neoteleostei</taxon>
        <taxon>Acanthomorphata</taxon>
        <taxon>Eupercaria</taxon>
        <taxon>Perciformes</taxon>
        <taxon>Notothenioidei</taxon>
        <taxon>Channichthyidae</taxon>
        <taxon>Champsocephalus</taxon>
    </lineage>
</organism>
<evidence type="ECO:0000256" key="1">
    <source>
        <dbReference type="SAM" id="MobiDB-lite"/>
    </source>
</evidence>
<feature type="region of interest" description="Disordered" evidence="1">
    <location>
        <begin position="72"/>
        <end position="96"/>
    </location>
</feature>
<dbReference type="AlphaFoldDB" id="A0AAN8BG06"/>
<feature type="compositionally biased region" description="Polar residues" evidence="1">
    <location>
        <begin position="72"/>
        <end position="81"/>
    </location>
</feature>
<evidence type="ECO:0000313" key="3">
    <source>
        <dbReference type="Proteomes" id="UP001335648"/>
    </source>
</evidence>
<dbReference type="Proteomes" id="UP001335648">
    <property type="component" value="Unassembled WGS sequence"/>
</dbReference>
<accession>A0AAN8BG06</accession>
<comment type="caution">
    <text evidence="2">The sequence shown here is derived from an EMBL/GenBank/DDBJ whole genome shotgun (WGS) entry which is preliminary data.</text>
</comment>
<evidence type="ECO:0000313" key="2">
    <source>
        <dbReference type="EMBL" id="KAK5884290.1"/>
    </source>
</evidence>
<gene>
    <name evidence="2" type="ORF">CesoFtcFv8_018127</name>
</gene>
<proteinExistence type="predicted"/>
<dbReference type="EMBL" id="JAULUE010002060">
    <property type="protein sequence ID" value="KAK5884290.1"/>
    <property type="molecule type" value="Genomic_DNA"/>
</dbReference>
<sequence length="136" mass="14585">MDSTKKITKKLSGHAKGTALWVTSIGRLPNTLESCLVLTTCSVRLDGLFESSLIPRRLRTCWRMWMKAPASMSQPGVSSALDSAPPDESGAVEDSGMAGMDRVDSLAECLVELRNQLTMVLSNQQVSCSVAEPAGL</sequence>
<name>A0AAN8BG06_9TELE</name>
<reference evidence="2 3" key="1">
    <citation type="journal article" date="2023" name="Mol. Biol. Evol.">
        <title>Genomics of Secondarily Temperate Adaptation in the Only Non-Antarctic Icefish.</title>
        <authorList>
            <person name="Rivera-Colon A.G."/>
            <person name="Rayamajhi N."/>
            <person name="Minhas B.F."/>
            <person name="Madrigal G."/>
            <person name="Bilyk K.T."/>
            <person name="Yoon V."/>
            <person name="Hune M."/>
            <person name="Gregory S."/>
            <person name="Cheng C.H.C."/>
            <person name="Catchen J.M."/>
        </authorList>
    </citation>
    <scope>NUCLEOTIDE SEQUENCE [LARGE SCALE GENOMIC DNA]</scope>
    <source>
        <strain evidence="2">JC2023a</strain>
    </source>
</reference>
<protein>
    <submittedName>
        <fullName evidence="2">Uncharacterized protein</fullName>
    </submittedName>
</protein>
<keyword evidence="3" id="KW-1185">Reference proteome</keyword>